<reference evidence="1 2" key="1">
    <citation type="submission" date="2023-01" db="EMBL/GenBank/DDBJ databases">
        <title>Analysis of 21 Apiospora genomes using comparative genomics revels a genus with tremendous synthesis potential of carbohydrate active enzymes and secondary metabolites.</title>
        <authorList>
            <person name="Sorensen T."/>
        </authorList>
    </citation>
    <scope>NUCLEOTIDE SEQUENCE [LARGE SCALE GENOMIC DNA]</scope>
    <source>
        <strain evidence="1 2">CBS 83171</strain>
    </source>
</reference>
<keyword evidence="2" id="KW-1185">Reference proteome</keyword>
<gene>
    <name evidence="1" type="ORF">PG996_012502</name>
</gene>
<evidence type="ECO:0000313" key="2">
    <source>
        <dbReference type="Proteomes" id="UP001446871"/>
    </source>
</evidence>
<name>A0ABR1U2S0_9PEZI</name>
<protein>
    <submittedName>
        <fullName evidence="1">Uncharacterized protein</fullName>
    </submittedName>
</protein>
<proteinExistence type="predicted"/>
<dbReference type="EMBL" id="JAQQWM010000008">
    <property type="protein sequence ID" value="KAK8053201.1"/>
    <property type="molecule type" value="Genomic_DNA"/>
</dbReference>
<accession>A0ABR1U2S0</accession>
<comment type="caution">
    <text evidence="1">The sequence shown here is derived from an EMBL/GenBank/DDBJ whole genome shotgun (WGS) entry which is preliminary data.</text>
</comment>
<sequence length="231" mass="25905">MCFMTKRYVACAIFGHCIREYPSYDRQACEQAKAKGPFELCQEVEVKYAPEFTSPSCPTCTGMETWLLNRAKATVKANRDAGKCEKPLLTEALLEQFRGKIDAPERAPVATITTITSSLEAMAVANTEKIQEDRGGIWVDQHVRQDSDRVSMDGMTEEFAKWVAAVYRSKVVEDAMAIAKDEQDEHRLQLLRMLSTEAEALGCYKARLEYLGVWQLFLSLAGIGEAEAKTE</sequence>
<dbReference type="Proteomes" id="UP001446871">
    <property type="component" value="Unassembled WGS sequence"/>
</dbReference>
<organism evidence="1 2">
    <name type="scientific">Apiospora saccharicola</name>
    <dbReference type="NCBI Taxonomy" id="335842"/>
    <lineage>
        <taxon>Eukaryota</taxon>
        <taxon>Fungi</taxon>
        <taxon>Dikarya</taxon>
        <taxon>Ascomycota</taxon>
        <taxon>Pezizomycotina</taxon>
        <taxon>Sordariomycetes</taxon>
        <taxon>Xylariomycetidae</taxon>
        <taxon>Amphisphaeriales</taxon>
        <taxon>Apiosporaceae</taxon>
        <taxon>Apiospora</taxon>
    </lineage>
</organism>
<evidence type="ECO:0000313" key="1">
    <source>
        <dbReference type="EMBL" id="KAK8053201.1"/>
    </source>
</evidence>